<dbReference type="STRING" id="362257.SVTN_00435"/>
<organism evidence="2 3">
    <name type="scientific">Streptomyces vietnamensis</name>
    <dbReference type="NCBI Taxonomy" id="362257"/>
    <lineage>
        <taxon>Bacteria</taxon>
        <taxon>Bacillati</taxon>
        <taxon>Actinomycetota</taxon>
        <taxon>Actinomycetes</taxon>
        <taxon>Kitasatosporales</taxon>
        <taxon>Streptomycetaceae</taxon>
        <taxon>Streptomyces</taxon>
    </lineage>
</organism>
<gene>
    <name evidence="2" type="ORF">SVTN_00435</name>
</gene>
<sequence>MSELIVIGYDDHEAAVKAFATVQKLRDEHVVTLSGLAVVKVDDDGETHVDTPARREEIAVSATAGALWGLVFGILILTPGIGVVGAALGGLIGKLTQMGVDNGFRKKVSDLLAPGSAAVVIMASKITEDRFAAAMEPFGGTVLKTSLPEESERELAEQLAGPAPETAG</sequence>
<dbReference type="EMBL" id="CP010407">
    <property type="protein sequence ID" value="AJF63231.1"/>
    <property type="molecule type" value="Genomic_DNA"/>
</dbReference>
<dbReference type="AlphaFoldDB" id="A0A0B5HRZ5"/>
<keyword evidence="1" id="KW-0812">Transmembrane</keyword>
<keyword evidence="3" id="KW-1185">Reference proteome</keyword>
<accession>A0A0B5HRZ5</accession>
<evidence type="ECO:0008006" key="4">
    <source>
        <dbReference type="Google" id="ProtNLM"/>
    </source>
</evidence>
<evidence type="ECO:0000313" key="3">
    <source>
        <dbReference type="Proteomes" id="UP000031774"/>
    </source>
</evidence>
<reference evidence="2 3" key="1">
    <citation type="submission" date="2014-12" db="EMBL/GenBank/DDBJ databases">
        <title>Complete genome sequence of Streptomyces vietnamensis strain GIMV4.0001, a genetic manipulable producer of the benzoisochromanequinone antibiotic granaticin.</title>
        <authorList>
            <person name="Deng M.R."/>
            <person name="Guo J."/>
            <person name="Ma L.Y."/>
            <person name="Feng G.D."/>
            <person name="Mo C.Y."/>
            <person name="Zhu H.H."/>
        </authorList>
    </citation>
    <scope>NUCLEOTIDE SEQUENCE [LARGE SCALE GENOMIC DNA]</scope>
    <source>
        <strain evidence="3">GIMV4.0001</strain>
    </source>
</reference>
<evidence type="ECO:0000256" key="1">
    <source>
        <dbReference type="SAM" id="Phobius"/>
    </source>
</evidence>
<dbReference type="InterPro" id="IPR009200">
    <property type="entry name" value="DUF1269_membrane"/>
</dbReference>
<dbReference type="Proteomes" id="UP000031774">
    <property type="component" value="Chromosome"/>
</dbReference>
<dbReference type="Pfam" id="PF06897">
    <property type="entry name" value="DUF1269"/>
    <property type="match status" value="1"/>
</dbReference>
<keyword evidence="1" id="KW-1133">Transmembrane helix</keyword>
<dbReference type="RefSeq" id="WP_041127316.1">
    <property type="nucleotide sequence ID" value="NZ_CP010407.1"/>
</dbReference>
<keyword evidence="1" id="KW-0472">Membrane</keyword>
<protein>
    <recommendedName>
        <fullName evidence="4">DUF1269 domain-containing protein</fullName>
    </recommendedName>
</protein>
<evidence type="ECO:0000313" key="2">
    <source>
        <dbReference type="EMBL" id="AJF63231.1"/>
    </source>
</evidence>
<dbReference type="HOGENOM" id="CLU_097445_0_0_11"/>
<feature type="transmembrane region" description="Helical" evidence="1">
    <location>
        <begin position="66"/>
        <end position="88"/>
    </location>
</feature>
<proteinExistence type="predicted"/>
<name>A0A0B5HRZ5_9ACTN</name>
<dbReference type="KEGG" id="svt:SVTN_00435"/>